<evidence type="ECO:0000256" key="2">
    <source>
        <dbReference type="ARBA" id="ARBA00023054"/>
    </source>
</evidence>
<reference evidence="5" key="2">
    <citation type="submission" date="2025-08" db="UniProtKB">
        <authorList>
            <consortium name="Ensembl"/>
        </authorList>
    </citation>
    <scope>IDENTIFICATION</scope>
    <source>
        <strain evidence="5">Guanapo</strain>
    </source>
</reference>
<evidence type="ECO:0000313" key="5">
    <source>
        <dbReference type="Ensembl" id="ENSPREP00000009938.1"/>
    </source>
</evidence>
<dbReference type="Bgee" id="ENSPREG00000006763">
    <property type="expression patterns" value="Expressed in head and 1 other cell type or tissue"/>
</dbReference>
<evidence type="ECO:0000256" key="1">
    <source>
        <dbReference type="ARBA" id="ARBA00022754"/>
    </source>
</evidence>
<dbReference type="PANTHER" id="PTHR23239:SF354">
    <property type="entry name" value="KERATIN, TYPE I CYTOSKELETAL 18"/>
    <property type="match status" value="1"/>
</dbReference>
<name>A0A3P9NKB7_POERE</name>
<dbReference type="AlphaFoldDB" id="A0A3P9NKB7"/>
<dbReference type="GeneTree" id="ENSGT00950000182969"/>
<dbReference type="Gene3D" id="1.20.5.1160">
    <property type="entry name" value="Vasodilator-stimulated phosphoprotein"/>
    <property type="match status" value="1"/>
</dbReference>
<reference evidence="6" key="1">
    <citation type="submission" date="2013-11" db="EMBL/GenBank/DDBJ databases">
        <title>The genomic landscape of the Guanapo guppy.</title>
        <authorList>
            <person name="Kuenstner A."/>
            <person name="Dreyer C."/>
        </authorList>
    </citation>
    <scope>NUCLEOTIDE SEQUENCE</scope>
    <source>
        <strain evidence="6">Guanapo</strain>
    </source>
</reference>
<dbReference type="Pfam" id="PF00038">
    <property type="entry name" value="Filament"/>
    <property type="match status" value="1"/>
</dbReference>
<dbReference type="OMA" id="MMAQAHT"/>
<dbReference type="PRINTS" id="PR01248">
    <property type="entry name" value="TYPE1KERATIN"/>
</dbReference>
<proteinExistence type="predicted"/>
<dbReference type="GO" id="GO:0005198">
    <property type="term" value="F:structural molecule activity"/>
    <property type="evidence" value="ECO:0007669"/>
    <property type="project" value="InterPro"/>
</dbReference>
<feature type="coiled-coil region" evidence="3">
    <location>
        <begin position="266"/>
        <end position="374"/>
    </location>
</feature>
<dbReference type="PANTHER" id="PTHR23239">
    <property type="entry name" value="INTERMEDIATE FILAMENT"/>
    <property type="match status" value="1"/>
</dbReference>
<organism evidence="5 6">
    <name type="scientific">Poecilia reticulata</name>
    <name type="common">Guppy</name>
    <name type="synonym">Acanthophacelus reticulatus</name>
    <dbReference type="NCBI Taxonomy" id="8081"/>
    <lineage>
        <taxon>Eukaryota</taxon>
        <taxon>Metazoa</taxon>
        <taxon>Chordata</taxon>
        <taxon>Craniata</taxon>
        <taxon>Vertebrata</taxon>
        <taxon>Euteleostomi</taxon>
        <taxon>Actinopterygii</taxon>
        <taxon>Neopterygii</taxon>
        <taxon>Teleostei</taxon>
        <taxon>Neoteleostei</taxon>
        <taxon>Acanthomorphata</taxon>
        <taxon>Ovalentaria</taxon>
        <taxon>Atherinomorphae</taxon>
        <taxon>Cyprinodontiformes</taxon>
        <taxon>Poeciliidae</taxon>
        <taxon>Poeciliinae</taxon>
        <taxon>Poecilia</taxon>
    </lineage>
</organism>
<dbReference type="Proteomes" id="UP000242638">
    <property type="component" value="Unassembled WGS sequence"/>
</dbReference>
<dbReference type="Gene3D" id="1.20.5.170">
    <property type="match status" value="1"/>
</dbReference>
<evidence type="ECO:0000259" key="4">
    <source>
        <dbReference type="PROSITE" id="PS51842"/>
    </source>
</evidence>
<sequence length="432" mass="48869">MLFSFSHLTSMHQPSFSSITVRDSGRSLRSKPPVSSLSTVSMLSLSRSVSMGNGLNMLGSSLSLNGLGASDKETMQGLNDRLANYLDKVRSLERSNAELEAKIKHLMMERTPKGHDIEGMMAQAHAIGQEMRKRTLENARIMLEIDNAKLAADDFRVKWEAEASLCQSVERDCQALKRAKSDHDQIIATLRGDLDSLKEEMYYLKKNHDEEMSTLKARLATEQVSVEVEAAQGPDLGAIMAELRVQYEGIARKNKEDAEAWYLKKLEAVQCEVKESNEALRCAQGELSERRRFLQALEVELDNLRKQVSVLEGNLGETGHKYSMEMDRLQATLTQLEDELSQLRLDMQRNKTDYEQLLRIKQNLEMEIATYRRLYFLTVSAPVQLVSDICSSVAEDPEVRTRKIVKVVTQTMINGKVVDESSEVEQIEDSKK</sequence>
<evidence type="ECO:0000313" key="6">
    <source>
        <dbReference type="Proteomes" id="UP000242638"/>
    </source>
</evidence>
<protein>
    <submittedName>
        <fullName evidence="5">Keratin, type 1, gene c5</fullName>
    </submittedName>
</protein>
<dbReference type="GO" id="GO:0005882">
    <property type="term" value="C:intermediate filament"/>
    <property type="evidence" value="ECO:0007669"/>
    <property type="project" value="UniProtKB-KW"/>
</dbReference>
<evidence type="ECO:0000256" key="3">
    <source>
        <dbReference type="SAM" id="Coils"/>
    </source>
</evidence>
<keyword evidence="6" id="KW-1185">Reference proteome</keyword>
<dbReference type="InterPro" id="IPR002957">
    <property type="entry name" value="Keratin_I"/>
</dbReference>
<keyword evidence="2 3" id="KW-0175">Coiled coil</keyword>
<reference evidence="5" key="3">
    <citation type="submission" date="2025-09" db="UniProtKB">
        <authorList>
            <consortium name="Ensembl"/>
        </authorList>
    </citation>
    <scope>IDENTIFICATION</scope>
    <source>
        <strain evidence="5">Guanapo</strain>
    </source>
</reference>
<feature type="domain" description="IF rod" evidence="4">
    <location>
        <begin position="71"/>
        <end position="374"/>
    </location>
</feature>
<keyword evidence="1" id="KW-0403">Intermediate filament</keyword>
<dbReference type="PROSITE" id="PS51842">
    <property type="entry name" value="IF_ROD_2"/>
    <property type="match status" value="1"/>
</dbReference>
<feature type="coiled-coil region" evidence="3">
    <location>
        <begin position="75"/>
        <end position="109"/>
    </location>
</feature>
<dbReference type="SUPFAM" id="SSF64593">
    <property type="entry name" value="Intermediate filament protein, coiled coil region"/>
    <property type="match status" value="2"/>
</dbReference>
<dbReference type="Gene3D" id="1.20.5.500">
    <property type="entry name" value="Single helix bin"/>
    <property type="match status" value="1"/>
</dbReference>
<accession>A0A3P9NKB7</accession>
<dbReference type="SMART" id="SM01391">
    <property type="entry name" value="Filament"/>
    <property type="match status" value="1"/>
</dbReference>
<dbReference type="InterPro" id="IPR039008">
    <property type="entry name" value="IF_rod_dom"/>
</dbReference>
<dbReference type="Ensembl" id="ENSPRET00000010054.1">
    <property type="protein sequence ID" value="ENSPREP00000009938.1"/>
    <property type="gene ID" value="ENSPREG00000006763.1"/>
</dbReference>